<evidence type="ECO:0000313" key="5">
    <source>
        <dbReference type="Proteomes" id="UP000245390"/>
    </source>
</evidence>
<evidence type="ECO:0000313" key="4">
    <source>
        <dbReference type="EMBL" id="PWK55242.1"/>
    </source>
</evidence>
<feature type="domain" description="Transglycosylase SLT" evidence="3">
    <location>
        <begin position="107"/>
        <end position="178"/>
    </location>
</feature>
<keyword evidence="2" id="KW-0732">Signal</keyword>
<feature type="signal peptide" evidence="2">
    <location>
        <begin position="1"/>
        <end position="20"/>
    </location>
</feature>
<dbReference type="InterPro" id="IPR008258">
    <property type="entry name" value="Transglycosylase_SLT_dom_1"/>
</dbReference>
<reference evidence="4 5" key="1">
    <citation type="submission" date="2018-05" db="EMBL/GenBank/DDBJ databases">
        <title>Genomic Encyclopedia of Type Strains, Phase IV (KMG-IV): sequencing the most valuable type-strain genomes for metagenomic binning, comparative biology and taxonomic classification.</title>
        <authorList>
            <person name="Goeker M."/>
        </authorList>
    </citation>
    <scope>NUCLEOTIDE SEQUENCE [LARGE SCALE GENOMIC DNA]</scope>
    <source>
        <strain evidence="4 5">DSM 103371</strain>
    </source>
</reference>
<dbReference type="Proteomes" id="UP000245390">
    <property type="component" value="Unassembled WGS sequence"/>
</dbReference>
<feature type="chain" id="PRO_5016281018" evidence="2">
    <location>
        <begin position="21"/>
        <end position="235"/>
    </location>
</feature>
<dbReference type="RefSeq" id="WP_241239823.1">
    <property type="nucleotide sequence ID" value="NZ_CP034588.1"/>
</dbReference>
<gene>
    <name evidence="4" type="ORF">C8D95_108121</name>
</gene>
<dbReference type="InterPro" id="IPR023346">
    <property type="entry name" value="Lysozyme-like_dom_sf"/>
</dbReference>
<evidence type="ECO:0000256" key="2">
    <source>
        <dbReference type="SAM" id="SignalP"/>
    </source>
</evidence>
<dbReference type="EMBL" id="QGGV01000008">
    <property type="protein sequence ID" value="PWK55242.1"/>
    <property type="molecule type" value="Genomic_DNA"/>
</dbReference>
<name>A0A316G3K2_9RHOB</name>
<comment type="caution">
    <text evidence="4">The sequence shown here is derived from an EMBL/GenBank/DDBJ whole genome shotgun (WGS) entry which is preliminary data.</text>
</comment>
<dbReference type="SUPFAM" id="SSF53955">
    <property type="entry name" value="Lysozyme-like"/>
    <property type="match status" value="1"/>
</dbReference>
<dbReference type="AlphaFoldDB" id="A0A316G3K2"/>
<keyword evidence="5" id="KW-1185">Reference proteome</keyword>
<evidence type="ECO:0000256" key="1">
    <source>
        <dbReference type="ARBA" id="ARBA00009387"/>
    </source>
</evidence>
<organism evidence="4 5">
    <name type="scientific">Silicimonas algicola</name>
    <dbReference type="NCBI Taxonomy" id="1826607"/>
    <lineage>
        <taxon>Bacteria</taxon>
        <taxon>Pseudomonadati</taxon>
        <taxon>Pseudomonadota</taxon>
        <taxon>Alphaproteobacteria</taxon>
        <taxon>Rhodobacterales</taxon>
        <taxon>Paracoccaceae</taxon>
    </lineage>
</organism>
<protein>
    <submittedName>
        <fullName evidence="4">Transglycosylase-like protein with SLT domain</fullName>
    </submittedName>
</protein>
<proteinExistence type="inferred from homology"/>
<dbReference type="Pfam" id="PF01464">
    <property type="entry name" value="SLT"/>
    <property type="match status" value="1"/>
</dbReference>
<comment type="similarity">
    <text evidence="1">Belongs to the virb1 family.</text>
</comment>
<evidence type="ECO:0000259" key="3">
    <source>
        <dbReference type="Pfam" id="PF01464"/>
    </source>
</evidence>
<accession>A0A316G3K2</accession>
<sequence length="235" mass="26182">MKRLAAAAAALAVCASGAWAQAEMRPSPYMTPPMTQAAALAPAVVPDVARPAPRDNDLPRARWENRSDGDLWTRVVLSAVETHGEELLDVVPQDIEDWCPAYAENDREDRAAFWAALLSTLARYESTWDPRAVGGGGLWYGLLQIYPQTAEFRKCRVQSGEGLKHGPSNLNCAIRIMSVTVPRDRAIAVEASRWKGVAADWGPIRTDWMRSDMQRYTRSQTYCRSLAEVRPKERP</sequence>